<dbReference type="EMBL" id="BAABUJ010000014">
    <property type="protein sequence ID" value="GAA5800134.1"/>
    <property type="molecule type" value="Genomic_DNA"/>
</dbReference>
<sequence length="84" mass="10031">MRLRLYLRRPPKGNEEYRLDRLLKRKACEGVMIYIVIYKNVSVALPLDSQHTRDWMHNVHPNIIVQRHANLTSSPFWAHHEVSN</sequence>
<evidence type="ECO:0000313" key="1">
    <source>
        <dbReference type="EMBL" id="GAA5800134.1"/>
    </source>
</evidence>
<comment type="caution">
    <text evidence="1">The sequence shown here is derived from an EMBL/GenBank/DDBJ whole genome shotgun (WGS) entry which is preliminary data.</text>
</comment>
<organism evidence="1 2">
    <name type="scientific">Helicostylum pulchrum</name>
    <dbReference type="NCBI Taxonomy" id="562976"/>
    <lineage>
        <taxon>Eukaryota</taxon>
        <taxon>Fungi</taxon>
        <taxon>Fungi incertae sedis</taxon>
        <taxon>Mucoromycota</taxon>
        <taxon>Mucoromycotina</taxon>
        <taxon>Mucoromycetes</taxon>
        <taxon>Mucorales</taxon>
        <taxon>Mucorineae</taxon>
        <taxon>Mucoraceae</taxon>
        <taxon>Helicostylum</taxon>
    </lineage>
</organism>
<protein>
    <submittedName>
        <fullName evidence="1">Uncharacterized protein</fullName>
    </submittedName>
</protein>
<accession>A0ABP9XZF7</accession>
<gene>
    <name evidence="1" type="ORF">HPULCUR_005559</name>
</gene>
<proteinExistence type="predicted"/>
<evidence type="ECO:0000313" key="2">
    <source>
        <dbReference type="Proteomes" id="UP001476247"/>
    </source>
</evidence>
<dbReference type="Proteomes" id="UP001476247">
    <property type="component" value="Unassembled WGS sequence"/>
</dbReference>
<reference evidence="1 2" key="1">
    <citation type="submission" date="2024-04" db="EMBL/GenBank/DDBJ databases">
        <title>genome sequences of Mucor flavus KT1a and Helicostylum pulchrum KT1b strains isolation_sourced from the surface of a dry-aged beef.</title>
        <authorList>
            <person name="Toyotome T."/>
            <person name="Hosono M."/>
            <person name="Torimaru M."/>
            <person name="Fukuda K."/>
            <person name="Mikami N."/>
        </authorList>
    </citation>
    <scope>NUCLEOTIDE SEQUENCE [LARGE SCALE GENOMIC DNA]</scope>
    <source>
        <strain evidence="1 2">KT1b</strain>
    </source>
</reference>
<keyword evidence="2" id="KW-1185">Reference proteome</keyword>
<name>A0ABP9XZF7_9FUNG</name>
<dbReference type="SUPFAM" id="SSF56024">
    <property type="entry name" value="Phospholipase D/nuclease"/>
    <property type="match status" value="1"/>
</dbReference>